<dbReference type="AlphaFoldDB" id="A0AAC9HSW7"/>
<dbReference type="EMBL" id="CP014859">
    <property type="protein sequence ID" value="AOS64838.1"/>
    <property type="molecule type" value="Genomic_DNA"/>
</dbReference>
<accession>A0AAC9HSW7</accession>
<reference evidence="7" key="1">
    <citation type="submission" date="2016-03" db="EMBL/GenBank/DDBJ databases">
        <title>Complete genome sequence of the type strain Actinoalloteichus hymeniacidonis DSM 45092.</title>
        <authorList>
            <person name="Schaffert L."/>
            <person name="Albersmeier A."/>
            <person name="Winkler A."/>
            <person name="Kalinowski J."/>
            <person name="Zotchev S."/>
            <person name="Ruckert C."/>
        </authorList>
    </citation>
    <scope>NUCLEOTIDE SEQUENCE [LARGE SCALE GENOMIC DNA]</scope>
    <source>
        <strain evidence="7">HPA177(T) (DSM 45092(T))</strain>
    </source>
</reference>
<dbReference type="PANTHER" id="PTHR43585">
    <property type="entry name" value="FUMIPYRROLE BIOSYNTHESIS PROTEIN C"/>
    <property type="match status" value="1"/>
</dbReference>
<evidence type="ECO:0000259" key="5">
    <source>
        <dbReference type="PROSITE" id="PS50975"/>
    </source>
</evidence>
<dbReference type="PANTHER" id="PTHR43585:SF2">
    <property type="entry name" value="ATP-GRASP ENZYME FSQD"/>
    <property type="match status" value="1"/>
</dbReference>
<dbReference type="InterPro" id="IPR052032">
    <property type="entry name" value="ATP-dep_AA_Ligase"/>
</dbReference>
<dbReference type="SUPFAM" id="SSF56059">
    <property type="entry name" value="Glutathione synthetase ATP-binding domain-like"/>
    <property type="match status" value="1"/>
</dbReference>
<evidence type="ECO:0000313" key="7">
    <source>
        <dbReference type="Proteomes" id="UP000095210"/>
    </source>
</evidence>
<dbReference type="Proteomes" id="UP000095210">
    <property type="component" value="Chromosome"/>
</dbReference>
<dbReference type="RefSeq" id="WP_069851168.1">
    <property type="nucleotide sequence ID" value="NZ_CP014859.1"/>
</dbReference>
<dbReference type="GO" id="GO:0005524">
    <property type="term" value="F:ATP binding"/>
    <property type="evidence" value="ECO:0007669"/>
    <property type="project" value="UniProtKB-UniRule"/>
</dbReference>
<dbReference type="PROSITE" id="PS50975">
    <property type="entry name" value="ATP_GRASP"/>
    <property type="match status" value="1"/>
</dbReference>
<evidence type="ECO:0000256" key="3">
    <source>
        <dbReference type="ARBA" id="ARBA00022840"/>
    </source>
</evidence>
<dbReference type="GO" id="GO:0016874">
    <property type="term" value="F:ligase activity"/>
    <property type="evidence" value="ECO:0007669"/>
    <property type="project" value="UniProtKB-KW"/>
</dbReference>
<feature type="domain" description="ATP-grasp" evidence="5">
    <location>
        <begin position="106"/>
        <end position="319"/>
    </location>
</feature>
<dbReference type="InterPro" id="IPR011761">
    <property type="entry name" value="ATP-grasp"/>
</dbReference>
<dbReference type="KEGG" id="ahm:TL08_20235"/>
<dbReference type="GO" id="GO:0046872">
    <property type="term" value="F:metal ion binding"/>
    <property type="evidence" value="ECO:0007669"/>
    <property type="project" value="InterPro"/>
</dbReference>
<sequence length="425" mass="47359">MPAANIFVVGLDEPNREVMRSMPNADRYRLHQLLSIEELQHGTIPIVELIAEAEQRLTAFDGPIDGIVGFWDFPVSTMVPILCSRFGTRGADLTSVLKCEHKYWSRLEQQKVIDEHPRFGLVEPGDQRPPADLRYPLWLKPVKSFSSDLAFKVDDDTEFRQAVERIVEGIGRIGEPFDHILGHVRLPPEIETAGGQAILAEEALSGVQVAVEGYALAGQVEIYGTLDSVDYPDSPCFLRHQYPSLLPSAVRDRLVDISTRVIAHIGLTNATFSIEYFYDPETDDIGLLEINTRHSQSHAALFQQVDGFPNHHCMLALATGEDPTLPRGGGEHGIAARCYHRRFSDGVLRRGPTQAELDRIHQQLPGVRVYPVAKEGERLSSLEAQDSYSFTLAEIAVGAEDEADLIDKYERCVAALTYEFVDEEG</sequence>
<organism evidence="6 7">
    <name type="scientific">Actinoalloteichus hymeniacidonis</name>
    <dbReference type="NCBI Taxonomy" id="340345"/>
    <lineage>
        <taxon>Bacteria</taxon>
        <taxon>Bacillati</taxon>
        <taxon>Actinomycetota</taxon>
        <taxon>Actinomycetes</taxon>
        <taxon>Pseudonocardiales</taxon>
        <taxon>Pseudonocardiaceae</taxon>
        <taxon>Actinoalloteichus</taxon>
    </lineage>
</organism>
<gene>
    <name evidence="6" type="ORF">TL08_20235</name>
</gene>
<evidence type="ECO:0000313" key="6">
    <source>
        <dbReference type="EMBL" id="AOS64838.1"/>
    </source>
</evidence>
<protein>
    <submittedName>
        <fullName evidence="6">ATP-grasp domain</fullName>
    </submittedName>
</protein>
<evidence type="ECO:0000256" key="1">
    <source>
        <dbReference type="ARBA" id="ARBA00022598"/>
    </source>
</evidence>
<name>A0AAC9HSW7_9PSEU</name>
<proteinExistence type="predicted"/>
<evidence type="ECO:0000256" key="2">
    <source>
        <dbReference type="ARBA" id="ARBA00022741"/>
    </source>
</evidence>
<dbReference type="Pfam" id="PF13535">
    <property type="entry name" value="ATP-grasp_4"/>
    <property type="match status" value="1"/>
</dbReference>
<keyword evidence="2 4" id="KW-0547">Nucleotide-binding</keyword>
<dbReference type="Gene3D" id="3.30.470.20">
    <property type="entry name" value="ATP-grasp fold, B domain"/>
    <property type="match status" value="1"/>
</dbReference>
<keyword evidence="7" id="KW-1185">Reference proteome</keyword>
<keyword evidence="1" id="KW-0436">Ligase</keyword>
<keyword evidence="3 4" id="KW-0067">ATP-binding</keyword>
<evidence type="ECO:0000256" key="4">
    <source>
        <dbReference type="PROSITE-ProRule" id="PRU00409"/>
    </source>
</evidence>